<feature type="compositionally biased region" description="Polar residues" evidence="1">
    <location>
        <begin position="256"/>
        <end position="268"/>
    </location>
</feature>
<feature type="compositionally biased region" description="Basic and acidic residues" evidence="1">
    <location>
        <begin position="213"/>
        <end position="234"/>
    </location>
</feature>
<comment type="caution">
    <text evidence="2">The sequence shown here is derived from an EMBL/GenBank/DDBJ whole genome shotgun (WGS) entry which is preliminary data.</text>
</comment>
<keyword evidence="3" id="KW-1185">Reference proteome</keyword>
<organism evidence="2 3">
    <name type="scientific">Cynara cardunculus var. scolymus</name>
    <name type="common">Globe artichoke</name>
    <name type="synonym">Cynara scolymus</name>
    <dbReference type="NCBI Taxonomy" id="59895"/>
    <lineage>
        <taxon>Eukaryota</taxon>
        <taxon>Viridiplantae</taxon>
        <taxon>Streptophyta</taxon>
        <taxon>Embryophyta</taxon>
        <taxon>Tracheophyta</taxon>
        <taxon>Spermatophyta</taxon>
        <taxon>Magnoliopsida</taxon>
        <taxon>eudicotyledons</taxon>
        <taxon>Gunneridae</taxon>
        <taxon>Pentapetalae</taxon>
        <taxon>asterids</taxon>
        <taxon>campanulids</taxon>
        <taxon>Asterales</taxon>
        <taxon>Asteraceae</taxon>
        <taxon>Carduoideae</taxon>
        <taxon>Cardueae</taxon>
        <taxon>Carduinae</taxon>
        <taxon>Cynara</taxon>
    </lineage>
</organism>
<accession>A0A118K6J2</accession>
<feature type="region of interest" description="Disordered" evidence="1">
    <location>
        <begin position="151"/>
        <end position="173"/>
    </location>
</feature>
<proteinExistence type="predicted"/>
<name>A0A118K6J2_CYNCS</name>
<dbReference type="Proteomes" id="UP000243975">
    <property type="component" value="Unassembled WGS sequence"/>
</dbReference>
<dbReference type="Pfam" id="PF14009">
    <property type="entry name" value="PADRE"/>
    <property type="match status" value="1"/>
</dbReference>
<dbReference type="Gramene" id="KVI10757">
    <property type="protein sequence ID" value="KVI10757"/>
    <property type="gene ID" value="Ccrd_010847"/>
</dbReference>
<evidence type="ECO:0000313" key="3">
    <source>
        <dbReference type="Proteomes" id="UP000243975"/>
    </source>
</evidence>
<dbReference type="EMBL" id="LEKV01001001">
    <property type="protein sequence ID" value="KVI10757.1"/>
    <property type="molecule type" value="Genomic_DNA"/>
</dbReference>
<sequence>MGICSSCYFATTGTITSPSTVKLILLEGELREFPSPMKVFLVAPPLDLGNDLCSFICNADEMDFDHYLTAMNGEEYLRLGQLYFELPLSWLNRRLAAEDMASLAVKAGRAITVSSGKVRCGCCVIQVDPVVFSDADNEIDVIMPESPSEMITSSWSRVGGGGGGGGNHSHGDPHRSHLRRFAAMVMVAVELLAWYKRMYEYLECGKKSKRKLDNDKNAAKEGDTVKNGKNEAKNSGKKSKRKRDNDKNAAKEGDDTTTVLHNWGTNCL</sequence>
<reference evidence="2 3" key="1">
    <citation type="journal article" date="2016" name="Sci. Rep.">
        <title>The genome sequence of the outbreeding globe artichoke constructed de novo incorporating a phase-aware low-pass sequencing strategy of F1 progeny.</title>
        <authorList>
            <person name="Scaglione D."/>
            <person name="Reyes-Chin-Wo S."/>
            <person name="Acquadro A."/>
            <person name="Froenicke L."/>
            <person name="Portis E."/>
            <person name="Beitel C."/>
            <person name="Tirone M."/>
            <person name="Mauro R."/>
            <person name="Lo Monaco A."/>
            <person name="Mauromicale G."/>
            <person name="Faccioli P."/>
            <person name="Cattivelli L."/>
            <person name="Rieseberg L."/>
            <person name="Michelmore R."/>
            <person name="Lanteri S."/>
        </authorList>
    </citation>
    <scope>NUCLEOTIDE SEQUENCE [LARGE SCALE GENOMIC DNA]</scope>
    <source>
        <strain evidence="2">2C</strain>
    </source>
</reference>
<evidence type="ECO:0000313" key="2">
    <source>
        <dbReference type="EMBL" id="KVI10757.1"/>
    </source>
</evidence>
<gene>
    <name evidence="2" type="ORF">Ccrd_010847</name>
</gene>
<dbReference type="OMA" id="MYEYLEC"/>
<protein>
    <submittedName>
        <fullName evidence="2">Uncharacterized protein</fullName>
    </submittedName>
</protein>
<dbReference type="AlphaFoldDB" id="A0A118K6J2"/>
<feature type="compositionally biased region" description="Gly residues" evidence="1">
    <location>
        <begin position="158"/>
        <end position="168"/>
    </location>
</feature>
<dbReference type="STRING" id="59895.A0A118K6J2"/>
<feature type="region of interest" description="Disordered" evidence="1">
    <location>
        <begin position="213"/>
        <end position="268"/>
    </location>
</feature>
<evidence type="ECO:0000256" key="1">
    <source>
        <dbReference type="SAM" id="MobiDB-lite"/>
    </source>
</evidence>
<feature type="compositionally biased region" description="Basic and acidic residues" evidence="1">
    <location>
        <begin position="243"/>
        <end position="254"/>
    </location>
</feature>
<dbReference type="PANTHER" id="PTHR33052">
    <property type="entry name" value="DUF4228 DOMAIN PROTEIN-RELATED"/>
    <property type="match status" value="1"/>
</dbReference>
<dbReference type="InterPro" id="IPR025322">
    <property type="entry name" value="PADRE_dom"/>
</dbReference>